<accession>A0ACA9PUK4</accession>
<protein>
    <submittedName>
        <fullName evidence="1">36099_t:CDS:1</fullName>
    </submittedName>
</protein>
<proteinExistence type="predicted"/>
<gene>
    <name evidence="1" type="ORF">RPERSI_LOCUS11541</name>
</gene>
<sequence>MPNDICEQILKLANEGITPSQIRVILQNSCDFRLITVNKVLWILKFNGLAPEISEDIYHLMIVVRKHLKYNHNDKNSKF</sequence>
<comment type="caution">
    <text evidence="1">The sequence shown here is derived from an EMBL/GenBank/DDBJ whole genome shotgun (WGS) entry which is preliminary data.</text>
</comment>
<organism evidence="1 2">
    <name type="scientific">Racocetra persica</name>
    <dbReference type="NCBI Taxonomy" id="160502"/>
    <lineage>
        <taxon>Eukaryota</taxon>
        <taxon>Fungi</taxon>
        <taxon>Fungi incertae sedis</taxon>
        <taxon>Mucoromycota</taxon>
        <taxon>Glomeromycotina</taxon>
        <taxon>Glomeromycetes</taxon>
        <taxon>Diversisporales</taxon>
        <taxon>Gigasporaceae</taxon>
        <taxon>Racocetra</taxon>
    </lineage>
</organism>
<dbReference type="EMBL" id="CAJVQC010023819">
    <property type="protein sequence ID" value="CAG8723999.1"/>
    <property type="molecule type" value="Genomic_DNA"/>
</dbReference>
<evidence type="ECO:0000313" key="1">
    <source>
        <dbReference type="EMBL" id="CAG8723999.1"/>
    </source>
</evidence>
<name>A0ACA9PUK4_9GLOM</name>
<reference evidence="1" key="1">
    <citation type="submission" date="2021-06" db="EMBL/GenBank/DDBJ databases">
        <authorList>
            <person name="Kallberg Y."/>
            <person name="Tangrot J."/>
            <person name="Rosling A."/>
        </authorList>
    </citation>
    <scope>NUCLEOTIDE SEQUENCE</scope>
    <source>
        <strain evidence="1">MA461A</strain>
    </source>
</reference>
<dbReference type="Proteomes" id="UP000789920">
    <property type="component" value="Unassembled WGS sequence"/>
</dbReference>
<evidence type="ECO:0000313" key="2">
    <source>
        <dbReference type="Proteomes" id="UP000789920"/>
    </source>
</evidence>
<keyword evidence="2" id="KW-1185">Reference proteome</keyword>
<feature type="non-terminal residue" evidence="1">
    <location>
        <position position="79"/>
    </location>
</feature>